<dbReference type="InterPro" id="IPR029045">
    <property type="entry name" value="ClpP/crotonase-like_dom_sf"/>
</dbReference>
<evidence type="ECO:0000313" key="4">
    <source>
        <dbReference type="Proteomes" id="UP000192674"/>
    </source>
</evidence>
<dbReference type="PROSITE" id="PS00166">
    <property type="entry name" value="ENOYL_COA_HYDRATASE"/>
    <property type="match status" value="1"/>
</dbReference>
<dbReference type="InterPro" id="IPR001753">
    <property type="entry name" value="Enoyl-CoA_hydra/iso"/>
</dbReference>
<dbReference type="Gene3D" id="3.90.226.10">
    <property type="entry name" value="2-enoyl-CoA Hydratase, Chain A, domain 1"/>
    <property type="match status" value="1"/>
</dbReference>
<dbReference type="SUPFAM" id="SSF52096">
    <property type="entry name" value="ClpP/crotonase"/>
    <property type="match status" value="1"/>
</dbReference>
<dbReference type="AlphaFoldDB" id="A0A1W2FXL6"/>
<gene>
    <name evidence="3" type="ORF">SAMN05661093_10291</name>
</gene>
<sequence>MSPVRVERSGPVWTVVLSRPEARNAVDGATARALADAFREFDAAEDAAVAVLWGEGGTFCAGADLKAIGTERSNRVERDGDGPMGPTRMRLGKPVIAAVAGYAVAGGLELATWCDLRVAAEDAVFGVFCRRWGVPLIDGGTVRLPRLIGHSRAMDMILTGRAVPAQEALDIGLANRVVPVGEERVAAEALAAELARLPQTCMRQDRLSVLGQWGLDEDAAIAQELEHGLVSLADGALAGAARFAAGAGRHGAKATEQDTNGKD</sequence>
<dbReference type="NCBIfam" id="NF006108">
    <property type="entry name" value="PRK08259.1"/>
    <property type="match status" value="1"/>
</dbReference>
<dbReference type="EMBL" id="FWXV01000016">
    <property type="protein sequence ID" value="SMD26707.1"/>
    <property type="molecule type" value="Genomic_DNA"/>
</dbReference>
<dbReference type="Gene3D" id="1.10.287.2460">
    <property type="match status" value="1"/>
</dbReference>
<dbReference type="CDD" id="cd06558">
    <property type="entry name" value="crotonase-like"/>
    <property type="match status" value="1"/>
</dbReference>
<proteinExistence type="inferred from homology"/>
<dbReference type="GO" id="GO:0003824">
    <property type="term" value="F:catalytic activity"/>
    <property type="evidence" value="ECO:0007669"/>
    <property type="project" value="InterPro"/>
</dbReference>
<name>A0A1W2FXL6_KIBAR</name>
<dbReference type="Proteomes" id="UP000192674">
    <property type="component" value="Unassembled WGS sequence"/>
</dbReference>
<comment type="similarity">
    <text evidence="1 2">Belongs to the enoyl-CoA hydratase/isomerase family.</text>
</comment>
<evidence type="ECO:0000313" key="3">
    <source>
        <dbReference type="EMBL" id="SMD26707.1"/>
    </source>
</evidence>
<evidence type="ECO:0000256" key="1">
    <source>
        <dbReference type="ARBA" id="ARBA00005254"/>
    </source>
</evidence>
<dbReference type="PANTHER" id="PTHR43802">
    <property type="entry name" value="ENOYL-COA HYDRATASE"/>
    <property type="match status" value="1"/>
</dbReference>
<dbReference type="RefSeq" id="WP_143447178.1">
    <property type="nucleotide sequence ID" value="NZ_FWXV01000016.1"/>
</dbReference>
<dbReference type="Pfam" id="PF00378">
    <property type="entry name" value="ECH_1"/>
    <property type="match status" value="1"/>
</dbReference>
<dbReference type="OrthoDB" id="4284283at2"/>
<evidence type="ECO:0000256" key="2">
    <source>
        <dbReference type="RuleBase" id="RU003707"/>
    </source>
</evidence>
<accession>A0A1W2FXL6</accession>
<keyword evidence="4" id="KW-1185">Reference proteome</keyword>
<organism evidence="3 4">
    <name type="scientific">Kibdelosporangium aridum</name>
    <dbReference type="NCBI Taxonomy" id="2030"/>
    <lineage>
        <taxon>Bacteria</taxon>
        <taxon>Bacillati</taxon>
        <taxon>Actinomycetota</taxon>
        <taxon>Actinomycetes</taxon>
        <taxon>Pseudonocardiales</taxon>
        <taxon>Pseudonocardiaceae</taxon>
        <taxon>Kibdelosporangium</taxon>
    </lineage>
</organism>
<dbReference type="InterPro" id="IPR018376">
    <property type="entry name" value="Enoyl-CoA_hyd/isom_CS"/>
</dbReference>
<reference evidence="3 4" key="1">
    <citation type="submission" date="2017-04" db="EMBL/GenBank/DDBJ databases">
        <authorList>
            <person name="Afonso C.L."/>
            <person name="Miller P.J."/>
            <person name="Scott M.A."/>
            <person name="Spackman E."/>
            <person name="Goraichik I."/>
            <person name="Dimitrov K.M."/>
            <person name="Suarez D.L."/>
            <person name="Swayne D.E."/>
        </authorList>
    </citation>
    <scope>NUCLEOTIDE SEQUENCE [LARGE SCALE GENOMIC DNA]</scope>
    <source>
        <strain evidence="3 4">DSM 43828</strain>
    </source>
</reference>
<dbReference type="PANTHER" id="PTHR43802:SF1">
    <property type="entry name" value="IP11341P-RELATED"/>
    <property type="match status" value="1"/>
</dbReference>
<protein>
    <submittedName>
        <fullName evidence="3">Enoyl-CoA hydratase</fullName>
    </submittedName>
</protein>